<keyword evidence="1" id="KW-1133">Transmembrane helix</keyword>
<keyword evidence="1" id="KW-0812">Transmembrane</keyword>
<feature type="transmembrane region" description="Helical" evidence="1">
    <location>
        <begin position="117"/>
        <end position="136"/>
    </location>
</feature>
<feature type="non-terminal residue" evidence="2">
    <location>
        <position position="205"/>
    </location>
</feature>
<feature type="transmembrane region" description="Helical" evidence="1">
    <location>
        <begin position="25"/>
        <end position="43"/>
    </location>
</feature>
<sequence>GAAICSWLDLRADSSGLAHRHLSRWVALGALAVAFLASVGFWKTSLGLAPPDIEHGSFLLDRFALFFYPVGLAAAGALLLTGAEAEAELEPHVGVYHALLLVSSAGVLFTASAGDMASLAVGLAMTSLPLSLALGLRKTDSGSMRLAVRSLVISGVLLATFVGGEAILAGLAQSTELRSLAQRPLPIDPLVALAALLLLVGAVGQ</sequence>
<feature type="transmembrane region" description="Helical" evidence="1">
    <location>
        <begin position="148"/>
        <end position="172"/>
    </location>
</feature>
<name>T0Z412_9ZZZZ</name>
<evidence type="ECO:0000256" key="1">
    <source>
        <dbReference type="SAM" id="Phobius"/>
    </source>
</evidence>
<reference evidence="2" key="1">
    <citation type="submission" date="2013-08" db="EMBL/GenBank/DDBJ databases">
        <authorList>
            <person name="Mendez C."/>
            <person name="Richter M."/>
            <person name="Ferrer M."/>
            <person name="Sanchez J."/>
        </authorList>
    </citation>
    <scope>NUCLEOTIDE SEQUENCE</scope>
</reference>
<dbReference type="EMBL" id="AUZY01010357">
    <property type="protein sequence ID" value="EQD39022.1"/>
    <property type="molecule type" value="Genomic_DNA"/>
</dbReference>
<organism evidence="2">
    <name type="scientific">mine drainage metagenome</name>
    <dbReference type="NCBI Taxonomy" id="410659"/>
    <lineage>
        <taxon>unclassified sequences</taxon>
        <taxon>metagenomes</taxon>
        <taxon>ecological metagenomes</taxon>
    </lineage>
</organism>
<keyword evidence="1" id="KW-0472">Membrane</keyword>
<proteinExistence type="predicted"/>
<feature type="transmembrane region" description="Helical" evidence="1">
    <location>
        <begin position="184"/>
        <end position="204"/>
    </location>
</feature>
<accession>T0Z412</accession>
<protein>
    <submittedName>
        <fullName evidence="2">Proton-translocating NADH-quinone oxidoreductase, chain N</fullName>
    </submittedName>
</protein>
<dbReference type="AlphaFoldDB" id="T0Z412"/>
<gene>
    <name evidence="2" type="ORF">B1B_15563</name>
</gene>
<evidence type="ECO:0000313" key="2">
    <source>
        <dbReference type="EMBL" id="EQD39022.1"/>
    </source>
</evidence>
<feature type="transmembrane region" description="Helical" evidence="1">
    <location>
        <begin position="93"/>
        <end position="111"/>
    </location>
</feature>
<reference evidence="2" key="2">
    <citation type="journal article" date="2014" name="ISME J.">
        <title>Microbial stratification in low pH oxic and suboxic macroscopic growths along an acid mine drainage.</title>
        <authorList>
            <person name="Mendez-Garcia C."/>
            <person name="Mesa V."/>
            <person name="Sprenger R.R."/>
            <person name="Richter M."/>
            <person name="Diez M.S."/>
            <person name="Solano J."/>
            <person name="Bargiela R."/>
            <person name="Golyshina O.V."/>
            <person name="Manteca A."/>
            <person name="Ramos J.L."/>
            <person name="Gallego J.R."/>
            <person name="Llorente I."/>
            <person name="Martins Dos Santos V.A."/>
            <person name="Jensen O.N."/>
            <person name="Pelaez A.I."/>
            <person name="Sanchez J."/>
            <person name="Ferrer M."/>
        </authorList>
    </citation>
    <scope>NUCLEOTIDE SEQUENCE</scope>
</reference>
<feature type="non-terminal residue" evidence="2">
    <location>
        <position position="1"/>
    </location>
</feature>
<feature type="transmembrane region" description="Helical" evidence="1">
    <location>
        <begin position="63"/>
        <end position="81"/>
    </location>
</feature>
<comment type="caution">
    <text evidence="2">The sequence shown here is derived from an EMBL/GenBank/DDBJ whole genome shotgun (WGS) entry which is preliminary data.</text>
</comment>